<dbReference type="Gene3D" id="1.10.510.10">
    <property type="entry name" value="Transferase(Phosphotransferase) domain 1"/>
    <property type="match status" value="1"/>
</dbReference>
<dbReference type="EC" id="2.7.11.24" evidence="11"/>
<dbReference type="AlphaFoldDB" id="A0AAV5WLT8"/>
<dbReference type="InterPro" id="IPR008351">
    <property type="entry name" value="MAPK_JNK"/>
</dbReference>
<evidence type="ECO:0000256" key="3">
    <source>
        <dbReference type="ARBA" id="ARBA00022527"/>
    </source>
</evidence>
<dbReference type="GO" id="GO:0106310">
    <property type="term" value="F:protein serine kinase activity"/>
    <property type="evidence" value="ECO:0007669"/>
    <property type="project" value="UniProtKB-UniRule"/>
</dbReference>
<dbReference type="InterPro" id="IPR008271">
    <property type="entry name" value="Ser/Thr_kinase_AS"/>
</dbReference>
<feature type="non-terminal residue" evidence="13">
    <location>
        <position position="382"/>
    </location>
</feature>
<keyword evidence="8 11" id="KW-0067">ATP-binding</keyword>
<dbReference type="FunFam" id="3.30.200.20:FF:000028">
    <property type="entry name" value="Mitogen-activated protein kinase"/>
    <property type="match status" value="1"/>
</dbReference>
<evidence type="ECO:0000256" key="8">
    <source>
        <dbReference type="ARBA" id="ARBA00022840"/>
    </source>
</evidence>
<dbReference type="InterPro" id="IPR003527">
    <property type="entry name" value="MAP_kinase_CS"/>
</dbReference>
<comment type="catalytic activity">
    <reaction evidence="10">
        <text>L-seryl-[protein] + ATP = O-phospho-L-seryl-[protein] + ADP + H(+)</text>
        <dbReference type="Rhea" id="RHEA:17989"/>
        <dbReference type="Rhea" id="RHEA-COMP:9863"/>
        <dbReference type="Rhea" id="RHEA-COMP:11604"/>
        <dbReference type="ChEBI" id="CHEBI:15378"/>
        <dbReference type="ChEBI" id="CHEBI:29999"/>
        <dbReference type="ChEBI" id="CHEBI:30616"/>
        <dbReference type="ChEBI" id="CHEBI:83421"/>
        <dbReference type="ChEBI" id="CHEBI:456216"/>
        <dbReference type="EC" id="2.7.11.24"/>
    </reaction>
</comment>
<comment type="function">
    <text evidence="11">Responds to activation by environmental stress and pro-inflammatory cytokines by phosphorylating a number of transcription factors, and thus regulates transcriptional activity.</text>
</comment>
<evidence type="ECO:0000256" key="6">
    <source>
        <dbReference type="ARBA" id="ARBA00022741"/>
    </source>
</evidence>
<gene>
    <name evidence="13" type="ORF">PFISCL1PPCAC_23294</name>
</gene>
<reference evidence="13" key="1">
    <citation type="submission" date="2023-10" db="EMBL/GenBank/DDBJ databases">
        <title>Genome assembly of Pristionchus species.</title>
        <authorList>
            <person name="Yoshida K."/>
            <person name="Sommer R.J."/>
        </authorList>
    </citation>
    <scope>NUCLEOTIDE SEQUENCE</scope>
    <source>
        <strain evidence="13">RS5133</strain>
    </source>
</reference>
<organism evidence="13 14">
    <name type="scientific">Pristionchus fissidentatus</name>
    <dbReference type="NCBI Taxonomy" id="1538716"/>
    <lineage>
        <taxon>Eukaryota</taxon>
        <taxon>Metazoa</taxon>
        <taxon>Ecdysozoa</taxon>
        <taxon>Nematoda</taxon>
        <taxon>Chromadorea</taxon>
        <taxon>Rhabditida</taxon>
        <taxon>Rhabditina</taxon>
        <taxon>Diplogasteromorpha</taxon>
        <taxon>Diplogasteroidea</taxon>
        <taxon>Neodiplogasteridae</taxon>
        <taxon>Pristionchus</taxon>
    </lineage>
</organism>
<dbReference type="PRINTS" id="PR01772">
    <property type="entry name" value="JNKMAPKINASE"/>
</dbReference>
<evidence type="ECO:0000313" key="13">
    <source>
        <dbReference type="EMBL" id="GMT31997.1"/>
    </source>
</evidence>
<dbReference type="SUPFAM" id="SSF56112">
    <property type="entry name" value="Protein kinase-like (PK-like)"/>
    <property type="match status" value="1"/>
</dbReference>
<dbReference type="InterPro" id="IPR000719">
    <property type="entry name" value="Prot_kinase_dom"/>
</dbReference>
<evidence type="ECO:0000256" key="9">
    <source>
        <dbReference type="ARBA" id="ARBA00047592"/>
    </source>
</evidence>
<dbReference type="InterPro" id="IPR050117">
    <property type="entry name" value="MAPK"/>
</dbReference>
<dbReference type="GO" id="GO:0004707">
    <property type="term" value="F:MAP kinase activity"/>
    <property type="evidence" value="ECO:0007669"/>
    <property type="project" value="UniProtKB-UniRule"/>
</dbReference>
<evidence type="ECO:0000256" key="5">
    <source>
        <dbReference type="ARBA" id="ARBA00022679"/>
    </source>
</evidence>
<keyword evidence="14" id="KW-1185">Reference proteome</keyword>
<dbReference type="InterPro" id="IPR011009">
    <property type="entry name" value="Kinase-like_dom_sf"/>
</dbReference>
<comment type="subcellular location">
    <subcellularLocation>
        <location evidence="11">Cytoplasm</location>
    </subcellularLocation>
</comment>
<dbReference type="Gene3D" id="3.30.200.20">
    <property type="entry name" value="Phosphorylase Kinase, domain 1"/>
    <property type="match status" value="1"/>
</dbReference>
<name>A0AAV5WLT8_9BILA</name>
<dbReference type="PROSITE" id="PS50011">
    <property type="entry name" value="PROTEIN_KINASE_DOM"/>
    <property type="match status" value="1"/>
</dbReference>
<evidence type="ECO:0000313" key="14">
    <source>
        <dbReference type="Proteomes" id="UP001432322"/>
    </source>
</evidence>
<feature type="non-terminal residue" evidence="13">
    <location>
        <position position="1"/>
    </location>
</feature>
<comment type="catalytic activity">
    <reaction evidence="9">
        <text>L-threonyl-[protein] + ATP = O-phospho-L-threonyl-[protein] + ADP + H(+)</text>
        <dbReference type="Rhea" id="RHEA:46608"/>
        <dbReference type="Rhea" id="RHEA-COMP:11060"/>
        <dbReference type="Rhea" id="RHEA-COMP:11605"/>
        <dbReference type="ChEBI" id="CHEBI:15378"/>
        <dbReference type="ChEBI" id="CHEBI:30013"/>
        <dbReference type="ChEBI" id="CHEBI:30616"/>
        <dbReference type="ChEBI" id="CHEBI:61977"/>
        <dbReference type="ChEBI" id="CHEBI:456216"/>
        <dbReference type="EC" id="2.7.11.24"/>
    </reaction>
</comment>
<dbReference type="GO" id="GO:0005524">
    <property type="term" value="F:ATP binding"/>
    <property type="evidence" value="ECO:0007669"/>
    <property type="project" value="UniProtKB-UniRule"/>
</dbReference>
<dbReference type="Pfam" id="PF00069">
    <property type="entry name" value="Pkinase"/>
    <property type="match status" value="1"/>
</dbReference>
<dbReference type="EMBL" id="BTSY01000006">
    <property type="protein sequence ID" value="GMT31997.1"/>
    <property type="molecule type" value="Genomic_DNA"/>
</dbReference>
<evidence type="ECO:0000256" key="4">
    <source>
        <dbReference type="ARBA" id="ARBA00022553"/>
    </source>
</evidence>
<dbReference type="PROSITE" id="PS00108">
    <property type="entry name" value="PROTEIN_KINASE_ST"/>
    <property type="match status" value="1"/>
</dbReference>
<keyword evidence="11" id="KW-0460">Magnesium</keyword>
<keyword evidence="3 11" id="KW-0723">Serine/threonine-protein kinase</keyword>
<protein>
    <recommendedName>
        <fullName evidence="11">Stress-activated protein kinase JNK</fullName>
        <ecNumber evidence="11">2.7.11.24</ecNumber>
    </recommendedName>
</protein>
<evidence type="ECO:0000256" key="10">
    <source>
        <dbReference type="ARBA" id="ARBA00048312"/>
    </source>
</evidence>
<dbReference type="SMART" id="SM00220">
    <property type="entry name" value="S_TKc"/>
    <property type="match status" value="1"/>
</dbReference>
<keyword evidence="7 11" id="KW-0418">Kinase</keyword>
<evidence type="ECO:0000256" key="1">
    <source>
        <dbReference type="ARBA" id="ARBA00001946"/>
    </source>
</evidence>
<sequence length="382" mass="43871">EMLTATSGAFHSFIVKDAASGNMSRFTVPRRYTNLQYISAGAQGTVVSADDTATSTRVAIKKMQQPFLMPLSAKRAYRELVLLSSIEHPNIIKLISAFTPQERKRDFQEVYLVMELMNHNLHQIRNKLKLDHAMLSFFIYQSLCAVNHIQKMGIIHRDLKPSNIVVDDKCVLKVLDFGLARMTAADIRMTKYVVTRFYRAPEIILEQAYNEKADIWSIGCIFAELLTHRVLFPGLNRIDQWSKIVSIMGTPTDAFMSRLTTHTDEYVRSLPKVVATPIEQLIPDSLFLTHTERPRAHLTAEDARRLISKMLVIDPNERYSVQEALNDPYVNMWFREAEVNAPLSVSRYDQQLDFADHSLTEWKSLIFDEVKRLESQHDVHNG</sequence>
<proteinExistence type="inferred from homology"/>
<dbReference type="PANTHER" id="PTHR24055">
    <property type="entry name" value="MITOGEN-ACTIVATED PROTEIN KINASE"/>
    <property type="match status" value="1"/>
</dbReference>
<keyword evidence="5 11" id="KW-0808">Transferase</keyword>
<dbReference type="GO" id="GO:0005737">
    <property type="term" value="C:cytoplasm"/>
    <property type="evidence" value="ECO:0007669"/>
    <property type="project" value="UniProtKB-SubCell"/>
</dbReference>
<dbReference type="Proteomes" id="UP001432322">
    <property type="component" value="Unassembled WGS sequence"/>
</dbReference>
<comment type="caution">
    <text evidence="13">The sequence shown here is derived from an EMBL/GenBank/DDBJ whole genome shotgun (WGS) entry which is preliminary data.</text>
</comment>
<dbReference type="FunFam" id="1.10.510.10:FF:000624">
    <property type="entry name" value="Mitogen-activated protein kinase"/>
    <property type="match status" value="1"/>
</dbReference>
<evidence type="ECO:0000256" key="2">
    <source>
        <dbReference type="ARBA" id="ARBA00008832"/>
    </source>
</evidence>
<dbReference type="PROSITE" id="PS01351">
    <property type="entry name" value="MAPK"/>
    <property type="match status" value="1"/>
</dbReference>
<evidence type="ECO:0000256" key="11">
    <source>
        <dbReference type="RuleBase" id="RU368052"/>
    </source>
</evidence>
<evidence type="ECO:0000256" key="7">
    <source>
        <dbReference type="ARBA" id="ARBA00022777"/>
    </source>
</evidence>
<evidence type="ECO:0000259" key="12">
    <source>
        <dbReference type="PROSITE" id="PS50011"/>
    </source>
</evidence>
<comment type="similarity">
    <text evidence="2 11">Belongs to the protein kinase superfamily. CMGC Ser/Thr protein kinase family. MAP kinase subfamily.</text>
</comment>
<comment type="cofactor">
    <cofactor evidence="1 11">
        <name>Mg(2+)</name>
        <dbReference type="ChEBI" id="CHEBI:18420"/>
    </cofactor>
</comment>
<keyword evidence="6 11" id="KW-0547">Nucleotide-binding</keyword>
<accession>A0AAV5WLT8</accession>
<keyword evidence="4 11" id="KW-0597">Phosphoprotein</keyword>
<feature type="domain" description="Protein kinase" evidence="12">
    <location>
        <begin position="32"/>
        <end position="330"/>
    </location>
</feature>